<dbReference type="PANTHER" id="PTHR16301">
    <property type="entry name" value="IMPACT-RELATED"/>
    <property type="match status" value="1"/>
</dbReference>
<dbReference type="Pfam" id="PF01205">
    <property type="entry name" value="Impact_N"/>
    <property type="match status" value="1"/>
</dbReference>
<dbReference type="Gene3D" id="3.30.70.240">
    <property type="match status" value="1"/>
</dbReference>
<comment type="caution">
    <text evidence="4">The sequence shown here is derived from an EMBL/GenBank/DDBJ whole genome shotgun (WGS) entry which is preliminary data.</text>
</comment>
<name>A0A150HA67_9MICO</name>
<evidence type="ECO:0000256" key="1">
    <source>
        <dbReference type="ARBA" id="ARBA00007665"/>
    </source>
</evidence>
<dbReference type="PATRIC" id="fig|479117.4.peg.902"/>
<organism evidence="4 5">
    <name type="scientific">Brevibacterium ravenspurgense</name>
    <dbReference type="NCBI Taxonomy" id="479117"/>
    <lineage>
        <taxon>Bacteria</taxon>
        <taxon>Bacillati</taxon>
        <taxon>Actinomycetota</taxon>
        <taxon>Actinomycetes</taxon>
        <taxon>Micrococcales</taxon>
        <taxon>Brevibacteriaceae</taxon>
        <taxon>Brevibacterium</taxon>
    </lineage>
</organism>
<keyword evidence="5" id="KW-1185">Reference proteome</keyword>
<evidence type="ECO:0000313" key="4">
    <source>
        <dbReference type="EMBL" id="KXZ58718.1"/>
    </source>
</evidence>
<dbReference type="PANTHER" id="PTHR16301:SF20">
    <property type="entry name" value="IMPACT FAMILY MEMBER YIGZ"/>
    <property type="match status" value="1"/>
</dbReference>
<dbReference type="AlphaFoldDB" id="A0A150HA67"/>
<dbReference type="InterPro" id="IPR020568">
    <property type="entry name" value="Ribosomal_Su5_D2-typ_SF"/>
</dbReference>
<dbReference type="Gene3D" id="3.30.230.30">
    <property type="entry name" value="Impact, N-terminal domain"/>
    <property type="match status" value="1"/>
</dbReference>
<dbReference type="GO" id="GO:0005737">
    <property type="term" value="C:cytoplasm"/>
    <property type="evidence" value="ECO:0007669"/>
    <property type="project" value="TreeGrafter"/>
</dbReference>
<evidence type="ECO:0000259" key="3">
    <source>
        <dbReference type="Pfam" id="PF09186"/>
    </source>
</evidence>
<dbReference type="InterPro" id="IPR015796">
    <property type="entry name" value="Impact_YigZ-like"/>
</dbReference>
<dbReference type="RefSeq" id="WP_082791030.1">
    <property type="nucleotide sequence ID" value="NZ_LQQC01000009.1"/>
</dbReference>
<dbReference type="InterPro" id="IPR023582">
    <property type="entry name" value="Impact"/>
</dbReference>
<dbReference type="EMBL" id="LQQC01000009">
    <property type="protein sequence ID" value="KXZ58718.1"/>
    <property type="molecule type" value="Genomic_DNA"/>
</dbReference>
<dbReference type="SUPFAM" id="SSF54211">
    <property type="entry name" value="Ribosomal protein S5 domain 2-like"/>
    <property type="match status" value="1"/>
</dbReference>
<dbReference type="SUPFAM" id="SSF54980">
    <property type="entry name" value="EF-G C-terminal domain-like"/>
    <property type="match status" value="1"/>
</dbReference>
<reference evidence="4 5" key="1">
    <citation type="submission" date="2016-01" db="EMBL/GenBank/DDBJ databases">
        <title>Use of Whole Genome Sequencing to ascertain that Brevibacterium massiliense (Roux, Raoult 2009) is a later heterotypic synonym of Brevibacterium ravenspurgense (Mages 2008).</title>
        <authorList>
            <person name="Bernier A.-M."/>
            <person name="Burdz T."/>
            <person name="Huynh C."/>
            <person name="Pachecho A.L."/>
            <person name="Wiebe D."/>
            <person name="Bonner C."/>
            <person name="Bernard K."/>
        </authorList>
    </citation>
    <scope>NUCLEOTIDE SEQUENCE [LARGE SCALE GENOMIC DNA]</scope>
    <source>
        <strain evidence="4 5">CCUG56047</strain>
    </source>
</reference>
<feature type="domain" description="UPF0029" evidence="3">
    <location>
        <begin position="159"/>
        <end position="209"/>
    </location>
</feature>
<dbReference type="InterPro" id="IPR015269">
    <property type="entry name" value="UPF0029_Impact_C"/>
</dbReference>
<evidence type="ECO:0000313" key="5">
    <source>
        <dbReference type="Proteomes" id="UP000243589"/>
    </source>
</evidence>
<comment type="similarity">
    <text evidence="1">Belongs to the IMPACT family.</text>
</comment>
<accession>A0A150HA67</accession>
<dbReference type="PROSITE" id="PS00910">
    <property type="entry name" value="UPF0029"/>
    <property type="match status" value="1"/>
</dbReference>
<dbReference type="Pfam" id="PF09186">
    <property type="entry name" value="DUF1949"/>
    <property type="match status" value="1"/>
</dbReference>
<proteinExistence type="inferred from homology"/>
<dbReference type="InterPro" id="IPR020569">
    <property type="entry name" value="UPF0029_Impact_CS"/>
</dbReference>
<sequence length="223" mass="23518">MNAEDSAAQLREALAEFPVEAFRTVAGAGEATLEIKKSEFIGVIAPAATEEEARRIIDEQKQLHPKARHWCTAYVLGPDARTQRSNDDGEPAGTAGAPILDVLGGSGLTDVVAVVTRYFGGVLLGAGGLVRAYGSAASEALAQTKIITRSLIVPVSARLDYSTADTVRARAEQRGWKIIDAEYAADVTMHAGVPADDVDDYARMLADISAVSAQPIIGTPRDV</sequence>
<dbReference type="NCBIfam" id="TIGR00257">
    <property type="entry name" value="IMPACT_YIGZ"/>
    <property type="match status" value="1"/>
</dbReference>
<evidence type="ECO:0000259" key="2">
    <source>
        <dbReference type="Pfam" id="PF01205"/>
    </source>
</evidence>
<dbReference type="InterPro" id="IPR036956">
    <property type="entry name" value="Impact_N_sf"/>
</dbReference>
<gene>
    <name evidence="4" type="primary">yigZ</name>
    <name evidence="4" type="ORF">Bravens_00899</name>
</gene>
<feature type="domain" description="Impact N-terminal" evidence="2">
    <location>
        <begin position="36"/>
        <end position="141"/>
    </location>
</feature>
<dbReference type="InterPro" id="IPR001498">
    <property type="entry name" value="Impact_N"/>
</dbReference>
<dbReference type="InterPro" id="IPR035647">
    <property type="entry name" value="EFG_III/V"/>
</dbReference>
<dbReference type="GO" id="GO:0006446">
    <property type="term" value="P:regulation of translational initiation"/>
    <property type="evidence" value="ECO:0007669"/>
    <property type="project" value="TreeGrafter"/>
</dbReference>
<dbReference type="Proteomes" id="UP000243589">
    <property type="component" value="Unassembled WGS sequence"/>
</dbReference>
<protein>
    <submittedName>
        <fullName evidence="4">IMPACT family member YigZ</fullName>
    </submittedName>
</protein>